<comment type="caution">
    <text evidence="1">The sequence shown here is derived from an EMBL/GenBank/DDBJ whole genome shotgun (WGS) entry which is preliminary data.</text>
</comment>
<sequence length="1282" mass="146936">MEFLAVAVDKLWKYTVEPVARQVGYVIFYHRDVLDWLKQVDDMVPKADVLNNNKRHANAACSGRSIPNLLLRHKLSRRSKKMKEEIVKIKTKGNFNSVSYRVPKLRAPSLITHGEQFGSRISVFNDIMEALKDPNLQTIGLYGLGGVGKTTLVKEVAEKAREEKLFDVVVLARVTQNPNIEEIQNEVADKFGLKLAETKLKLYEIGIPSIKQHKGLKFLMTSRNRELLSNRMNTQRDFCLQALTKEEGWKLFVDKAQFDESSVNKELFSIATEIAKKCDGLPVAIVTIASSLKKKDFPPWSDALQRLRNPSPTYTTSVEASIYNVIEVSYENLENDLLWSIFLLCAEMASIFSIDDLFKISFGLAIFLESKHQYLFMKRYEELQEWPGNDQLQNCKTIILQKRKIDELPEELDCPNLAFFHLDSGDSYLKMPENFFKGMCGLKVLTLVGRRLKSLPLSFSLLSNLCTLHLKASLDSEDIAIIGQLKGLKVLTLELHIQQLPRELRQLTQLQLLDLKGCQYLEMIPPNVFSSFSKLVELYLPDLIRWYIDDPNNQKCNASLAELNDLTRLITLEIFIPDQRMLPKELVLERLQRYHITIGRDFLGMSPIRSRMFRNTSRKLELNLSTSIHLWEYVRRLLDNVEILLLEHLKGAKNVVPEINVQGMPQLKEFTLSSSQEMQTIVESSGLKHANAIDIFPNLEQLRIEHMTNLIRLWDGSLAGKSFSRLKCISVNDCPLMKSLFSASTVIEEIVPDDDKVLNFPQLRFLSLRGLPELISFWNERETYSSAQSMQFSSDMGDNNSFTHTALFDDKVIFPSLEEITISNAFKLNTIWHCQRQLRSNSFDKLKKLEIESCSKLRYLFPASVAKNLCKLQKLEVKRCHMMEDIIMKDDNTNPSSSDDKVLFPNLEELIITHMDKLNRICCWNQQLLYPNSFGRLRKVAITKCPELISIFPCYKISTTESLQKLTIVDCKSLEQIFDLQGETSALPAAVKQQQATELSGFPNLEEMQVRGCERLRYLFPAFVARSLGKIRKLTIGKCLNMEEIIMAEDNNHHSFNNEVVFPNLEEMIICDMDKLNTIWGMQQRLASNSFGRLEYIEIRNCPGFVSIFPCYVISMIQSLKNITVEGCGELKNLLPATVAKRLSKLQALRIERCPMMEVLITDDNTNQSSIDEVVFPNLEQMFIIDMPNLNTICDLSLQLPANSFGRLEQIRIRNCEGFSKGLPRSLLKSLNNLQVLELQSCNSLRQVFDLEEETDVHDDQTPRVPESSLEVLILDSQAIME</sequence>
<name>A0ACB9Q846_BAUVA</name>
<evidence type="ECO:0000313" key="1">
    <source>
        <dbReference type="EMBL" id="KAI4356993.1"/>
    </source>
</evidence>
<dbReference type="Proteomes" id="UP000828941">
    <property type="component" value="Chromosome 1"/>
</dbReference>
<accession>A0ACB9Q846</accession>
<gene>
    <name evidence="1" type="ORF">L6164_000971</name>
</gene>
<evidence type="ECO:0000313" key="2">
    <source>
        <dbReference type="Proteomes" id="UP000828941"/>
    </source>
</evidence>
<organism evidence="1 2">
    <name type="scientific">Bauhinia variegata</name>
    <name type="common">Purple orchid tree</name>
    <name type="synonym">Phanera variegata</name>
    <dbReference type="NCBI Taxonomy" id="167791"/>
    <lineage>
        <taxon>Eukaryota</taxon>
        <taxon>Viridiplantae</taxon>
        <taxon>Streptophyta</taxon>
        <taxon>Embryophyta</taxon>
        <taxon>Tracheophyta</taxon>
        <taxon>Spermatophyta</taxon>
        <taxon>Magnoliopsida</taxon>
        <taxon>eudicotyledons</taxon>
        <taxon>Gunneridae</taxon>
        <taxon>Pentapetalae</taxon>
        <taxon>rosids</taxon>
        <taxon>fabids</taxon>
        <taxon>Fabales</taxon>
        <taxon>Fabaceae</taxon>
        <taxon>Cercidoideae</taxon>
        <taxon>Cercideae</taxon>
        <taxon>Bauhiniinae</taxon>
        <taxon>Bauhinia</taxon>
    </lineage>
</organism>
<protein>
    <submittedName>
        <fullName evidence="1">Uncharacterized protein</fullName>
    </submittedName>
</protein>
<keyword evidence="2" id="KW-1185">Reference proteome</keyword>
<proteinExistence type="predicted"/>
<reference evidence="1 2" key="1">
    <citation type="journal article" date="2022" name="DNA Res.">
        <title>Chromosomal-level genome assembly of the orchid tree Bauhinia variegata (Leguminosae; Cercidoideae) supports the allotetraploid origin hypothesis of Bauhinia.</title>
        <authorList>
            <person name="Zhong Y."/>
            <person name="Chen Y."/>
            <person name="Zheng D."/>
            <person name="Pang J."/>
            <person name="Liu Y."/>
            <person name="Luo S."/>
            <person name="Meng S."/>
            <person name="Qian L."/>
            <person name="Wei D."/>
            <person name="Dai S."/>
            <person name="Zhou R."/>
        </authorList>
    </citation>
    <scope>NUCLEOTIDE SEQUENCE [LARGE SCALE GENOMIC DNA]</scope>
    <source>
        <strain evidence="1">BV-YZ2020</strain>
    </source>
</reference>
<dbReference type="EMBL" id="CM039426">
    <property type="protein sequence ID" value="KAI4356993.1"/>
    <property type="molecule type" value="Genomic_DNA"/>
</dbReference>